<dbReference type="GO" id="GO:0008233">
    <property type="term" value="F:peptidase activity"/>
    <property type="evidence" value="ECO:0007669"/>
    <property type="project" value="UniProtKB-KW"/>
</dbReference>
<evidence type="ECO:0000313" key="1">
    <source>
        <dbReference type="EMBL" id="KAL1242111.1"/>
    </source>
</evidence>
<proteinExistence type="predicted"/>
<keyword evidence="1" id="KW-0645">Protease</keyword>
<keyword evidence="2" id="KW-1185">Reference proteome</keyword>
<dbReference type="Proteomes" id="UP001558632">
    <property type="component" value="Unassembled WGS sequence"/>
</dbReference>
<gene>
    <name evidence="1" type="ORF">TSPI_09735</name>
</gene>
<accession>A0ABR3KR20</accession>
<reference evidence="1 2" key="1">
    <citation type="submission" date="2024-07" db="EMBL/GenBank/DDBJ databases">
        <title>Enhanced genomic and transcriptomic resources for Trichinella pseudospiralis and T. spiralis underpin the discovery of pronounced molecular differences between stages and species.</title>
        <authorList>
            <person name="Pasi K.K."/>
            <person name="La Rosa G."/>
            <person name="Gomez-Morales M.A."/>
            <person name="Tosini F."/>
            <person name="Sumanam S."/>
            <person name="Young N.D."/>
            <person name="Chang B.C."/>
            <person name="Robin G.B."/>
        </authorList>
    </citation>
    <scope>NUCLEOTIDE SEQUENCE [LARGE SCALE GENOMIC DNA]</scope>
    <source>
        <strain evidence="1">ISS534</strain>
    </source>
</reference>
<sequence>MPQRVGPVLMVGSSVACAKCSSVGANPPTVDDYSHFFVPFTTKRDAREKYKVETVARQKEVAGVGANLVIDLS</sequence>
<name>A0ABR3KR20_TRISP</name>
<comment type="caution">
    <text evidence="1">The sequence shown here is derived from an EMBL/GenBank/DDBJ whole genome shotgun (WGS) entry which is preliminary data.</text>
</comment>
<evidence type="ECO:0000313" key="2">
    <source>
        <dbReference type="Proteomes" id="UP001558632"/>
    </source>
</evidence>
<keyword evidence="1" id="KW-0378">Hydrolase</keyword>
<organism evidence="1 2">
    <name type="scientific">Trichinella spiralis</name>
    <name type="common">Trichina worm</name>
    <dbReference type="NCBI Taxonomy" id="6334"/>
    <lineage>
        <taxon>Eukaryota</taxon>
        <taxon>Metazoa</taxon>
        <taxon>Ecdysozoa</taxon>
        <taxon>Nematoda</taxon>
        <taxon>Enoplea</taxon>
        <taxon>Dorylaimia</taxon>
        <taxon>Trichinellida</taxon>
        <taxon>Trichinellidae</taxon>
        <taxon>Trichinella</taxon>
    </lineage>
</organism>
<dbReference type="EMBL" id="JBEUSY010000225">
    <property type="protein sequence ID" value="KAL1242111.1"/>
    <property type="molecule type" value="Genomic_DNA"/>
</dbReference>
<dbReference type="GO" id="GO:0006508">
    <property type="term" value="P:proteolysis"/>
    <property type="evidence" value="ECO:0007669"/>
    <property type="project" value="UniProtKB-KW"/>
</dbReference>
<protein>
    <submittedName>
        <fullName evidence="1">Protease HtpX</fullName>
    </submittedName>
</protein>
<dbReference type="PROSITE" id="PS51257">
    <property type="entry name" value="PROKAR_LIPOPROTEIN"/>
    <property type="match status" value="1"/>
</dbReference>